<name>A0A517XZM1_9BACT</name>
<feature type="transmembrane region" description="Helical" evidence="1">
    <location>
        <begin position="40"/>
        <end position="62"/>
    </location>
</feature>
<dbReference type="RefSeq" id="WP_202920377.1">
    <property type="nucleotide sequence ID" value="NZ_CP036273.1"/>
</dbReference>
<dbReference type="KEGG" id="uli:ETAA1_49500"/>
<dbReference type="Proteomes" id="UP000319576">
    <property type="component" value="Chromosome"/>
</dbReference>
<keyword evidence="1" id="KW-0472">Membrane</keyword>
<evidence type="ECO:0000313" key="3">
    <source>
        <dbReference type="Proteomes" id="UP000319576"/>
    </source>
</evidence>
<accession>A0A517XZM1</accession>
<keyword evidence="3" id="KW-1185">Reference proteome</keyword>
<keyword evidence="1" id="KW-1133">Transmembrane helix</keyword>
<protein>
    <recommendedName>
        <fullName evidence="4">DUF1049 domain-containing protein</fullName>
    </recommendedName>
</protein>
<evidence type="ECO:0000256" key="1">
    <source>
        <dbReference type="SAM" id="Phobius"/>
    </source>
</evidence>
<proteinExistence type="predicted"/>
<dbReference type="AlphaFoldDB" id="A0A517XZM1"/>
<keyword evidence="1" id="KW-0812">Transmembrane</keyword>
<dbReference type="EMBL" id="CP036273">
    <property type="protein sequence ID" value="QDU22960.1"/>
    <property type="molecule type" value="Genomic_DNA"/>
</dbReference>
<evidence type="ECO:0008006" key="4">
    <source>
        <dbReference type="Google" id="ProtNLM"/>
    </source>
</evidence>
<sequence length="75" mass="8156">MRFFSFLVLVAFGAAVGYFAYTNGHDVSVNLAGNAVSVSVPVLALTVYVLGMLTGWAVVGLLRRSWNRVVEYDAR</sequence>
<gene>
    <name evidence="2" type="ORF">ETAA1_49500</name>
</gene>
<organism evidence="2 3">
    <name type="scientific">Urbifossiella limnaea</name>
    <dbReference type="NCBI Taxonomy" id="2528023"/>
    <lineage>
        <taxon>Bacteria</taxon>
        <taxon>Pseudomonadati</taxon>
        <taxon>Planctomycetota</taxon>
        <taxon>Planctomycetia</taxon>
        <taxon>Gemmatales</taxon>
        <taxon>Gemmataceae</taxon>
        <taxon>Urbifossiella</taxon>
    </lineage>
</organism>
<reference evidence="2 3" key="1">
    <citation type="submission" date="2019-02" db="EMBL/GenBank/DDBJ databases">
        <title>Deep-cultivation of Planctomycetes and their phenomic and genomic characterization uncovers novel biology.</title>
        <authorList>
            <person name="Wiegand S."/>
            <person name="Jogler M."/>
            <person name="Boedeker C."/>
            <person name="Pinto D."/>
            <person name="Vollmers J."/>
            <person name="Rivas-Marin E."/>
            <person name="Kohn T."/>
            <person name="Peeters S.H."/>
            <person name="Heuer A."/>
            <person name="Rast P."/>
            <person name="Oberbeckmann S."/>
            <person name="Bunk B."/>
            <person name="Jeske O."/>
            <person name="Meyerdierks A."/>
            <person name="Storesund J.E."/>
            <person name="Kallscheuer N."/>
            <person name="Luecker S."/>
            <person name="Lage O.M."/>
            <person name="Pohl T."/>
            <person name="Merkel B.J."/>
            <person name="Hornburger P."/>
            <person name="Mueller R.-W."/>
            <person name="Bruemmer F."/>
            <person name="Labrenz M."/>
            <person name="Spormann A.M."/>
            <person name="Op den Camp H."/>
            <person name="Overmann J."/>
            <person name="Amann R."/>
            <person name="Jetten M.S.M."/>
            <person name="Mascher T."/>
            <person name="Medema M.H."/>
            <person name="Devos D.P."/>
            <person name="Kaster A.-K."/>
            <person name="Ovreas L."/>
            <person name="Rohde M."/>
            <person name="Galperin M.Y."/>
            <person name="Jogler C."/>
        </authorList>
    </citation>
    <scope>NUCLEOTIDE SEQUENCE [LARGE SCALE GENOMIC DNA]</scope>
    <source>
        <strain evidence="2 3">ETA_A1</strain>
    </source>
</reference>
<evidence type="ECO:0000313" key="2">
    <source>
        <dbReference type="EMBL" id="QDU22960.1"/>
    </source>
</evidence>